<reference evidence="1" key="1">
    <citation type="submission" date="2020-03" db="EMBL/GenBank/DDBJ databases">
        <title>The deep terrestrial virosphere.</title>
        <authorList>
            <person name="Holmfeldt K."/>
            <person name="Nilsson E."/>
            <person name="Simone D."/>
            <person name="Lopez-Fernandez M."/>
            <person name="Wu X."/>
            <person name="de Brujin I."/>
            <person name="Lundin D."/>
            <person name="Andersson A."/>
            <person name="Bertilsson S."/>
            <person name="Dopson M."/>
        </authorList>
    </citation>
    <scope>NUCLEOTIDE SEQUENCE</scope>
    <source>
        <strain evidence="1">TM448A00111</strain>
        <strain evidence="2">TM448B01464</strain>
    </source>
</reference>
<gene>
    <name evidence="1" type="ORF">TM448A00111_0093</name>
    <name evidence="2" type="ORF">TM448B01464_0012</name>
</gene>
<dbReference type="EMBL" id="MT143977">
    <property type="protein sequence ID" value="QJA44590.1"/>
    <property type="molecule type" value="Genomic_DNA"/>
</dbReference>
<accession>A0A6H1ZBM8</accession>
<sequence>MPIYQTNRWVCEVCGKGVSVTKVTSPYDDPVVVNPNGEKWDYVGEFPSEKLACPDCYATANN</sequence>
<organism evidence="1">
    <name type="scientific">viral metagenome</name>
    <dbReference type="NCBI Taxonomy" id="1070528"/>
    <lineage>
        <taxon>unclassified sequences</taxon>
        <taxon>metagenomes</taxon>
        <taxon>organismal metagenomes</taxon>
    </lineage>
</organism>
<proteinExistence type="predicted"/>
<evidence type="ECO:0000313" key="2">
    <source>
        <dbReference type="EMBL" id="QJH99007.1"/>
    </source>
</evidence>
<dbReference type="EMBL" id="MT144763">
    <property type="protein sequence ID" value="QJH99007.1"/>
    <property type="molecule type" value="Genomic_DNA"/>
</dbReference>
<dbReference type="AlphaFoldDB" id="A0A6H1ZBM8"/>
<protein>
    <submittedName>
        <fullName evidence="1">Uncharacterized protein</fullName>
    </submittedName>
</protein>
<name>A0A6H1ZBM8_9ZZZZ</name>
<evidence type="ECO:0000313" key="1">
    <source>
        <dbReference type="EMBL" id="QJA44590.1"/>
    </source>
</evidence>